<feature type="signal peptide" evidence="3">
    <location>
        <begin position="1"/>
        <end position="27"/>
    </location>
</feature>
<dbReference type="CDD" id="cd08497">
    <property type="entry name" value="MbnE-like"/>
    <property type="match status" value="1"/>
</dbReference>
<feature type="coiled-coil region" evidence="1">
    <location>
        <begin position="81"/>
        <end position="131"/>
    </location>
</feature>
<proteinExistence type="predicted"/>
<dbReference type="OrthoDB" id="9801912at2"/>
<evidence type="ECO:0000259" key="4">
    <source>
        <dbReference type="Pfam" id="PF00496"/>
    </source>
</evidence>
<dbReference type="Gene3D" id="3.10.105.10">
    <property type="entry name" value="Dipeptide-binding Protein, Domain 3"/>
    <property type="match status" value="1"/>
</dbReference>
<evidence type="ECO:0000313" key="5">
    <source>
        <dbReference type="EMBL" id="SEH95946.1"/>
    </source>
</evidence>
<evidence type="ECO:0000256" key="3">
    <source>
        <dbReference type="SAM" id="SignalP"/>
    </source>
</evidence>
<protein>
    <submittedName>
        <fullName evidence="5">Bacterial extracellular solute-binding proteins family 5 middle</fullName>
    </submittedName>
</protein>
<feature type="region of interest" description="Disordered" evidence="2">
    <location>
        <begin position="153"/>
        <end position="172"/>
    </location>
</feature>
<sequence length="732" mass="84069">MKHGFLSFCTLLFLLICLNGCGDSARARGVAWQPEPEEQDMPLGFPGKNTPDYAKKWRMPPGFAPTDKSPGFIASWNARCRSWLENAIKQQEETVASLERLKEQAQNPAEKRHHETTLKTARNQLAAYRTRLDGGPYIRLQRPEDLPAALPWESNWDEPELGDPRATKGGTLRLPITRSFPDTFRPFGPNSNNGFRRYLYDDIAMDLVTIHPGTGAIIPGLADKWAVSDDGRTVYYHIDDKATFTDGTPITTRDFLTAIYIRTSPYAKASYYQNYYLENIAGITLYGPRTFSVTLPARAPMPVYKAALTCDPTHFYSEFGADYAERYQWRTPPGTGGYAVSPDNVIRGTQIGLRRIPDWWAKNRKYARYSCNVDDILYLFYADPAKVRELFRIGELDVLSLREPEHWYEGMEIPEVHHGYIRRAEFHNIWPRSPFGFFLNTSRPPFNDKNIRLGLHHAMNIDGIIDTVFRGDYRRLHSYATGFGKYTNPSIRAREYSPEKAREYFAMAGYTRTDREGYLCTPGGKRLTVEISYANEPLYNIFMSKLREDAARCGVEILPDSLDTMVFFRKVMDKRHQAAVWSWGFTPPIPRLHQGFHSSFAYDSKGNVATTTNNITAYADDDLDEALIDERDATTEQEAVAASHRAQQLIHDSATWIPGWTTDFWRLAYWRWIQWPRSETTNFAPPRYYDPLDSHLYWIDENEKAATIRARHNGETYPEKQENIPLPPGQTP</sequence>
<keyword evidence="3" id="KW-0732">Signal</keyword>
<accession>A0A1C7PCG3</accession>
<dbReference type="EMBL" id="LT629973">
    <property type="protein sequence ID" value="SEH95946.1"/>
    <property type="molecule type" value="Genomic_DNA"/>
</dbReference>
<feature type="chain" id="PRO_5014266487" evidence="3">
    <location>
        <begin position="28"/>
        <end position="732"/>
    </location>
</feature>
<keyword evidence="6" id="KW-1185">Reference proteome</keyword>
<dbReference type="STRING" id="1679444.PYTT_2090"/>
<organism evidence="5 6">
    <name type="scientific">Akkermansia glycaniphila</name>
    <dbReference type="NCBI Taxonomy" id="1679444"/>
    <lineage>
        <taxon>Bacteria</taxon>
        <taxon>Pseudomonadati</taxon>
        <taxon>Verrucomicrobiota</taxon>
        <taxon>Verrucomicrobiia</taxon>
        <taxon>Verrucomicrobiales</taxon>
        <taxon>Akkermansiaceae</taxon>
        <taxon>Akkermansia</taxon>
    </lineage>
</organism>
<dbReference type="Gene3D" id="3.40.190.10">
    <property type="entry name" value="Periplasmic binding protein-like II"/>
    <property type="match status" value="1"/>
</dbReference>
<gene>
    <name evidence="5" type="ORF">PYTT_2090</name>
</gene>
<dbReference type="GO" id="GO:1904680">
    <property type="term" value="F:peptide transmembrane transporter activity"/>
    <property type="evidence" value="ECO:0007669"/>
    <property type="project" value="TreeGrafter"/>
</dbReference>
<evidence type="ECO:0000256" key="1">
    <source>
        <dbReference type="SAM" id="Coils"/>
    </source>
</evidence>
<evidence type="ECO:0000256" key="2">
    <source>
        <dbReference type="SAM" id="MobiDB-lite"/>
    </source>
</evidence>
<feature type="compositionally biased region" description="Basic and acidic residues" evidence="2">
    <location>
        <begin position="713"/>
        <end position="722"/>
    </location>
</feature>
<dbReference type="KEGG" id="agl:PYTT_2090"/>
<dbReference type="AlphaFoldDB" id="A0A1C7PCG3"/>
<keyword evidence="1" id="KW-0175">Coiled coil</keyword>
<dbReference type="SUPFAM" id="SSF53850">
    <property type="entry name" value="Periplasmic binding protein-like II"/>
    <property type="match status" value="1"/>
</dbReference>
<dbReference type="PANTHER" id="PTHR30290">
    <property type="entry name" value="PERIPLASMIC BINDING COMPONENT OF ABC TRANSPORTER"/>
    <property type="match status" value="1"/>
</dbReference>
<feature type="domain" description="Solute-binding protein family 5" evidence="4">
    <location>
        <begin position="217"/>
        <end position="588"/>
    </location>
</feature>
<evidence type="ECO:0000313" key="6">
    <source>
        <dbReference type="Proteomes" id="UP000176204"/>
    </source>
</evidence>
<reference evidence="6" key="1">
    <citation type="submission" date="2016-09" db="EMBL/GenBank/DDBJ databases">
        <authorList>
            <person name="Koehorst J."/>
        </authorList>
    </citation>
    <scope>NUCLEOTIDE SEQUENCE [LARGE SCALE GENOMIC DNA]</scope>
</reference>
<dbReference type="RefSeq" id="WP_067775349.1">
    <property type="nucleotide sequence ID" value="NZ_LIGX01000021.1"/>
</dbReference>
<name>A0A1C7PCG3_9BACT</name>
<dbReference type="InterPro" id="IPR039424">
    <property type="entry name" value="SBP_5"/>
</dbReference>
<dbReference type="InterPro" id="IPR000914">
    <property type="entry name" value="SBP_5_dom"/>
</dbReference>
<dbReference type="Proteomes" id="UP000176204">
    <property type="component" value="Chromosome I"/>
</dbReference>
<dbReference type="Pfam" id="PF00496">
    <property type="entry name" value="SBP_bac_5"/>
    <property type="match status" value="1"/>
</dbReference>
<dbReference type="GO" id="GO:0015833">
    <property type="term" value="P:peptide transport"/>
    <property type="evidence" value="ECO:0007669"/>
    <property type="project" value="TreeGrafter"/>
</dbReference>
<feature type="region of interest" description="Disordered" evidence="2">
    <location>
        <begin position="713"/>
        <end position="732"/>
    </location>
</feature>